<dbReference type="GO" id="GO:0005737">
    <property type="term" value="C:cytoplasm"/>
    <property type="evidence" value="ECO:0007669"/>
    <property type="project" value="InterPro"/>
</dbReference>
<dbReference type="GeneID" id="9586719"/>
<dbReference type="InterPro" id="IPR038763">
    <property type="entry name" value="DHH_sf"/>
</dbReference>
<dbReference type="Gene3D" id="3.90.1640.10">
    <property type="entry name" value="inorganic pyrophosphatase (n-terminal core)"/>
    <property type="match status" value="1"/>
</dbReference>
<dbReference type="eggNOG" id="KOG4129">
    <property type="taxonomic scope" value="Eukaryota"/>
</dbReference>
<gene>
    <name evidence="6" type="ORF">SCHCODRAFT_56378</name>
</gene>
<dbReference type="GO" id="GO:0046872">
    <property type="term" value="F:metal ion binding"/>
    <property type="evidence" value="ECO:0007669"/>
    <property type="project" value="UniProtKB-KW"/>
</dbReference>
<proteinExistence type="predicted"/>
<sequence length="427" mass="46738">MASTVRRLSRIIGHFDGSKVLNNRQKLAGFIAPQKARYLEAVKSSKGREWTVVMGNESAVQDLDSVACSIAYAWLRSEVDHQPSVPYIQCERDDYSLRPENLHALRLAGIDDPSSQLLCATDLVSFKPFPSTDFVLVDHNRLGVRFSQDNPDARVLAIVDHHEDEGVHTDADPRIIAPSGSCSAHVAKLLPEDIPAELATLLLSAILIDTSGLRPGGKATDIDRAAAARLIPHSTLAASSQSLAGPELCDIPSVAELAETLQTKKADVSALSAWDLLRRDYKEYTYQPAWLDNSPELRVGLATVPLSLKAWAKGGVLESEGVRYMDDRGLTVLGVLTTFRSKKGKHKRQMAWIVRSLGGASVSVDVDAAASRLWEGIEGSDLEATPIKKFKPHRRDEAGYMHIRVYKQGNAKATRKAIAPLIKQLLE</sequence>
<dbReference type="GO" id="GO:0004309">
    <property type="term" value="F:exopolyphosphatase activity"/>
    <property type="evidence" value="ECO:0007669"/>
    <property type="project" value="TreeGrafter"/>
</dbReference>
<dbReference type="InParanoid" id="D8Q7R8"/>
<dbReference type="STRING" id="578458.D8Q7R8"/>
<dbReference type="HOGENOM" id="CLU_019358_1_1_1"/>
<dbReference type="KEGG" id="scm:SCHCO_02668731"/>
<dbReference type="Gene3D" id="3.10.310.20">
    <property type="entry name" value="DHHA2 domain"/>
    <property type="match status" value="1"/>
</dbReference>
<keyword evidence="2" id="KW-0479">Metal-binding</keyword>
<evidence type="ECO:0000256" key="3">
    <source>
        <dbReference type="ARBA" id="ARBA00022801"/>
    </source>
</evidence>
<dbReference type="AlphaFoldDB" id="D8Q7R8"/>
<evidence type="ECO:0000256" key="4">
    <source>
        <dbReference type="ARBA" id="ARBA00023211"/>
    </source>
</evidence>
<dbReference type="EMBL" id="GL377307">
    <property type="protein sequence ID" value="EFI96472.1"/>
    <property type="molecule type" value="Genomic_DNA"/>
</dbReference>
<dbReference type="FunCoup" id="D8Q7R8">
    <property type="interactions" value="232"/>
</dbReference>
<dbReference type="OMA" id="DYKDWTE"/>
<dbReference type="Pfam" id="PF01368">
    <property type="entry name" value="DHH"/>
    <property type="match status" value="1"/>
</dbReference>
<dbReference type="PANTHER" id="PTHR12112">
    <property type="entry name" value="BNIP - RELATED"/>
    <property type="match status" value="1"/>
</dbReference>
<accession>D8Q7R8</accession>
<keyword evidence="3" id="KW-0378">Hydrolase</keyword>
<dbReference type="SMART" id="SM01131">
    <property type="entry name" value="DHHA2"/>
    <property type="match status" value="1"/>
</dbReference>
<protein>
    <recommendedName>
        <fullName evidence="5">DHHA2 domain-containing protein</fullName>
    </recommendedName>
</protein>
<organism evidence="7">
    <name type="scientific">Schizophyllum commune (strain H4-8 / FGSC 9210)</name>
    <name type="common">Split gill fungus</name>
    <dbReference type="NCBI Taxonomy" id="578458"/>
    <lineage>
        <taxon>Eukaryota</taxon>
        <taxon>Fungi</taxon>
        <taxon>Dikarya</taxon>
        <taxon>Basidiomycota</taxon>
        <taxon>Agaricomycotina</taxon>
        <taxon>Agaricomycetes</taxon>
        <taxon>Agaricomycetidae</taxon>
        <taxon>Agaricales</taxon>
        <taxon>Schizophyllaceae</taxon>
        <taxon>Schizophyllum</taxon>
    </lineage>
</organism>
<dbReference type="OrthoDB" id="374045at2759"/>
<evidence type="ECO:0000313" key="6">
    <source>
        <dbReference type="EMBL" id="EFI96472.1"/>
    </source>
</evidence>
<evidence type="ECO:0000256" key="2">
    <source>
        <dbReference type="ARBA" id="ARBA00022723"/>
    </source>
</evidence>
<dbReference type="VEuPathDB" id="FungiDB:SCHCODRAFT_02668731"/>
<evidence type="ECO:0000313" key="7">
    <source>
        <dbReference type="Proteomes" id="UP000007431"/>
    </source>
</evidence>
<dbReference type="Pfam" id="PF02833">
    <property type="entry name" value="DHHA2"/>
    <property type="match status" value="1"/>
</dbReference>
<keyword evidence="7" id="KW-1185">Reference proteome</keyword>
<dbReference type="PANTHER" id="PTHR12112:SF39">
    <property type="entry name" value="EG:152A3.5 PROTEIN (FBGN0003116_PN PROTEIN)"/>
    <property type="match status" value="1"/>
</dbReference>
<keyword evidence="4" id="KW-0464">Manganese</keyword>
<dbReference type="InterPro" id="IPR001667">
    <property type="entry name" value="DDH_dom"/>
</dbReference>
<comment type="cofactor">
    <cofactor evidence="1">
        <name>Mn(2+)</name>
        <dbReference type="ChEBI" id="CHEBI:29035"/>
    </cofactor>
</comment>
<dbReference type="InterPro" id="IPR004097">
    <property type="entry name" value="DHHA2"/>
</dbReference>
<dbReference type="InterPro" id="IPR038222">
    <property type="entry name" value="DHHA2_dom_sf"/>
</dbReference>
<evidence type="ECO:0000259" key="5">
    <source>
        <dbReference type="SMART" id="SM01131"/>
    </source>
</evidence>
<feature type="domain" description="DHHA2" evidence="5">
    <location>
        <begin position="258"/>
        <end position="426"/>
    </location>
</feature>
<reference evidence="6 7" key="1">
    <citation type="journal article" date="2010" name="Nat. Biotechnol.">
        <title>Genome sequence of the model mushroom Schizophyllum commune.</title>
        <authorList>
            <person name="Ohm R.A."/>
            <person name="de Jong J.F."/>
            <person name="Lugones L.G."/>
            <person name="Aerts A."/>
            <person name="Kothe E."/>
            <person name="Stajich J.E."/>
            <person name="de Vries R.P."/>
            <person name="Record E."/>
            <person name="Levasseur A."/>
            <person name="Baker S.E."/>
            <person name="Bartholomew K.A."/>
            <person name="Coutinho P.M."/>
            <person name="Erdmann S."/>
            <person name="Fowler T.J."/>
            <person name="Gathman A.C."/>
            <person name="Lombard V."/>
            <person name="Henrissat B."/>
            <person name="Knabe N."/>
            <person name="Kuees U."/>
            <person name="Lilly W.W."/>
            <person name="Lindquist E."/>
            <person name="Lucas S."/>
            <person name="Magnuson J.K."/>
            <person name="Piumi F."/>
            <person name="Raudaskoski M."/>
            <person name="Salamov A."/>
            <person name="Schmutz J."/>
            <person name="Schwarze F.W.M.R."/>
            <person name="vanKuyk P.A."/>
            <person name="Horton J.S."/>
            <person name="Grigoriev I.V."/>
            <person name="Woesten H.A.B."/>
        </authorList>
    </citation>
    <scope>NUCLEOTIDE SEQUENCE [LARGE SCALE GENOMIC DNA]</scope>
    <source>
        <strain evidence="7">H4-8 / FGSC 9210</strain>
    </source>
</reference>
<dbReference type="Proteomes" id="UP000007431">
    <property type="component" value="Unassembled WGS sequence"/>
</dbReference>
<evidence type="ECO:0000256" key="1">
    <source>
        <dbReference type="ARBA" id="ARBA00001936"/>
    </source>
</evidence>
<dbReference type="RefSeq" id="XP_003031375.1">
    <property type="nucleotide sequence ID" value="XM_003031329.1"/>
</dbReference>
<dbReference type="SUPFAM" id="SSF64182">
    <property type="entry name" value="DHH phosphoesterases"/>
    <property type="match status" value="1"/>
</dbReference>
<name>D8Q7R8_SCHCM</name>